<dbReference type="PATRIC" id="fig|1280952.3.peg.190"/>
<sequence>MKKAWILALAGSLAACGQPADTPADGGGSTPAPLESEAPGADMPDSEPIASPYEVTESAPDDTDYAALAGYPDTWYVSYGWPGEYPAGFVVLEQGVTVNGRARPNPDAPANVACTLPQYANYQIWNRKRVEHDHLEFIVASKIEPVVMQVDANIETPGDEGMQVLELKAGDVLSYLRYLGEGFAIFRVNGQEYTINEAELRDISSMSAVSLEEDQWVEVACIGGKRAWLLYDDAIAQDDIVPSPIVGFGEASDIYPDEVDKVRAEGLELEAFQNGALDEGTDE</sequence>
<keyword evidence="3" id="KW-0449">Lipoprotein</keyword>
<comment type="caution">
    <text evidence="3">The sequence shown here is derived from an EMBL/GenBank/DDBJ whole genome shotgun (WGS) entry which is preliminary data.</text>
</comment>
<organism evidence="3 4">
    <name type="scientific">Hyphomonas jannaschiana VP2</name>
    <dbReference type="NCBI Taxonomy" id="1280952"/>
    <lineage>
        <taxon>Bacteria</taxon>
        <taxon>Pseudomonadati</taxon>
        <taxon>Pseudomonadota</taxon>
        <taxon>Alphaproteobacteria</taxon>
        <taxon>Hyphomonadales</taxon>
        <taxon>Hyphomonadaceae</taxon>
        <taxon>Hyphomonas</taxon>
    </lineage>
</organism>
<evidence type="ECO:0000256" key="1">
    <source>
        <dbReference type="SAM" id="MobiDB-lite"/>
    </source>
</evidence>
<dbReference type="AlphaFoldDB" id="A0A059FKE1"/>
<gene>
    <name evidence="3" type="ORF">HJA_00925</name>
</gene>
<proteinExistence type="predicted"/>
<dbReference type="RefSeq" id="WP_051597220.1">
    <property type="nucleotide sequence ID" value="NZ_ARYJ01000001.1"/>
</dbReference>
<dbReference type="PROSITE" id="PS51257">
    <property type="entry name" value="PROKAR_LIPOPROTEIN"/>
    <property type="match status" value="1"/>
</dbReference>
<reference evidence="3 4" key="1">
    <citation type="journal article" date="2014" name="Antonie Van Leeuwenhoek">
        <title>Hyphomonas beringensis sp. nov. and Hyphomonas chukchiensis sp. nov., isolated from surface seawater of the Bering Sea and Chukchi Sea.</title>
        <authorList>
            <person name="Li C."/>
            <person name="Lai Q."/>
            <person name="Li G."/>
            <person name="Dong C."/>
            <person name="Wang J."/>
            <person name="Liao Y."/>
            <person name="Shao Z."/>
        </authorList>
    </citation>
    <scope>NUCLEOTIDE SEQUENCE [LARGE SCALE GENOMIC DNA]</scope>
    <source>
        <strain evidence="3 4">VP2</strain>
    </source>
</reference>
<feature type="signal peptide" evidence="2">
    <location>
        <begin position="1"/>
        <end position="20"/>
    </location>
</feature>
<feature type="region of interest" description="Disordered" evidence="1">
    <location>
        <begin position="19"/>
        <end position="59"/>
    </location>
</feature>
<accession>A0A059FKE1</accession>
<dbReference type="STRING" id="1280952.HJA_00925"/>
<dbReference type="EMBL" id="ARYJ01000001">
    <property type="protein sequence ID" value="KCZ91057.1"/>
    <property type="molecule type" value="Genomic_DNA"/>
</dbReference>
<protein>
    <submittedName>
        <fullName evidence="3">Putative lipoprotein</fullName>
    </submittedName>
</protein>
<keyword evidence="2" id="KW-0732">Signal</keyword>
<dbReference type="eggNOG" id="ENOG5032U4X">
    <property type="taxonomic scope" value="Bacteria"/>
</dbReference>
<feature type="chain" id="PRO_5001572508" evidence="2">
    <location>
        <begin position="21"/>
        <end position="283"/>
    </location>
</feature>
<name>A0A059FKE1_9PROT</name>
<keyword evidence="4" id="KW-1185">Reference proteome</keyword>
<dbReference type="OrthoDB" id="7618452at2"/>
<dbReference type="Proteomes" id="UP000024816">
    <property type="component" value="Unassembled WGS sequence"/>
</dbReference>
<evidence type="ECO:0000313" key="4">
    <source>
        <dbReference type="Proteomes" id="UP000024816"/>
    </source>
</evidence>
<evidence type="ECO:0000256" key="2">
    <source>
        <dbReference type="SAM" id="SignalP"/>
    </source>
</evidence>
<evidence type="ECO:0000313" key="3">
    <source>
        <dbReference type="EMBL" id="KCZ91057.1"/>
    </source>
</evidence>